<dbReference type="RefSeq" id="WP_107190699.1">
    <property type="nucleotide sequence ID" value="NZ_PYMN01000018.1"/>
</dbReference>
<keyword evidence="1" id="KW-1133">Transmembrane helix</keyword>
<evidence type="ECO:0000313" key="3">
    <source>
        <dbReference type="EMBL" id="PSU51307.1"/>
    </source>
</evidence>
<keyword evidence="1" id="KW-0812">Transmembrane</keyword>
<comment type="caution">
    <text evidence="3">The sequence shown here is derived from an EMBL/GenBank/DDBJ whole genome shotgun (WGS) entry which is preliminary data.</text>
</comment>
<protein>
    <submittedName>
        <fullName evidence="3">Uncharacterized protein</fullName>
    </submittedName>
</protein>
<dbReference type="Proteomes" id="UP000241405">
    <property type="component" value="Unassembled WGS sequence"/>
</dbReference>
<name>A0A2T3JQJ9_PHOPO</name>
<dbReference type="EMBL" id="PYMP01000011">
    <property type="protein sequence ID" value="PSU51307.1"/>
    <property type="molecule type" value="Genomic_DNA"/>
</dbReference>
<evidence type="ECO:0000313" key="5">
    <source>
        <dbReference type="Proteomes" id="UP000241618"/>
    </source>
</evidence>
<feature type="transmembrane region" description="Helical" evidence="1">
    <location>
        <begin position="20"/>
        <end position="39"/>
    </location>
</feature>
<accession>A0A2T3JQJ9</accession>
<reference evidence="4 5" key="1">
    <citation type="submission" date="2018-03" db="EMBL/GenBank/DDBJ databases">
        <title>Whole genome sequencing of Histamine producing bacteria.</title>
        <authorList>
            <person name="Butler K."/>
        </authorList>
    </citation>
    <scope>NUCLEOTIDE SEQUENCE [LARGE SCALE GENOMIC DNA]</scope>
    <source>
        <strain evidence="3 5">FS-6.1</strain>
        <strain evidence="2 4">FS-6.2</strain>
    </source>
</reference>
<dbReference type="AlphaFoldDB" id="A0A2T3JQJ9"/>
<evidence type="ECO:0000313" key="2">
    <source>
        <dbReference type="EMBL" id="PSU27193.1"/>
    </source>
</evidence>
<evidence type="ECO:0000256" key="1">
    <source>
        <dbReference type="SAM" id="Phobius"/>
    </source>
</evidence>
<sequence length="217" mass="25453">MKSLILYGYEFDINDLLSTVGVILTAATALVAVLLNHYFSICRLRMELNEQDKQRELDRLNRLQEERLQSHLHKMERLFEFTLELKAISDEIQDDVNKVDDISTAFDFSEKLSEFANDIGQIDNKMRVILNVYFHDDLLDIDILFLSNFSLELITQSGELGFLHFEEYTSEDEALENLFSKKHNFESGLNCFVDNIWSLERGLVEKIESEHEKLYNR</sequence>
<organism evidence="3 5">
    <name type="scientific">Photobacterium phosphoreum</name>
    <dbReference type="NCBI Taxonomy" id="659"/>
    <lineage>
        <taxon>Bacteria</taxon>
        <taxon>Pseudomonadati</taxon>
        <taxon>Pseudomonadota</taxon>
        <taxon>Gammaproteobacteria</taxon>
        <taxon>Vibrionales</taxon>
        <taxon>Vibrionaceae</taxon>
        <taxon>Photobacterium</taxon>
    </lineage>
</organism>
<proteinExistence type="predicted"/>
<evidence type="ECO:0000313" key="4">
    <source>
        <dbReference type="Proteomes" id="UP000241405"/>
    </source>
</evidence>
<keyword evidence="4" id="KW-1185">Reference proteome</keyword>
<keyword evidence="1" id="KW-0472">Membrane</keyword>
<gene>
    <name evidence="3" type="ORF">C9J18_12705</name>
    <name evidence="2" type="ORF">CTM96_00210</name>
</gene>
<dbReference type="Proteomes" id="UP000241618">
    <property type="component" value="Unassembled WGS sequence"/>
</dbReference>
<dbReference type="EMBL" id="PYMO01000001">
    <property type="protein sequence ID" value="PSU27193.1"/>
    <property type="molecule type" value="Genomic_DNA"/>
</dbReference>